<name>A0A067JL77_JATCU</name>
<accession>A0A067JL77</accession>
<gene>
    <name evidence="1" type="ORF">JCGZ_25707</name>
</gene>
<proteinExistence type="predicted"/>
<organism evidence="1 2">
    <name type="scientific">Jatropha curcas</name>
    <name type="common">Barbados nut</name>
    <dbReference type="NCBI Taxonomy" id="180498"/>
    <lineage>
        <taxon>Eukaryota</taxon>
        <taxon>Viridiplantae</taxon>
        <taxon>Streptophyta</taxon>
        <taxon>Embryophyta</taxon>
        <taxon>Tracheophyta</taxon>
        <taxon>Spermatophyta</taxon>
        <taxon>Magnoliopsida</taxon>
        <taxon>eudicotyledons</taxon>
        <taxon>Gunneridae</taxon>
        <taxon>Pentapetalae</taxon>
        <taxon>rosids</taxon>
        <taxon>fabids</taxon>
        <taxon>Malpighiales</taxon>
        <taxon>Euphorbiaceae</taxon>
        <taxon>Crotonoideae</taxon>
        <taxon>Jatropheae</taxon>
        <taxon>Jatropha</taxon>
    </lineage>
</organism>
<dbReference type="AlphaFoldDB" id="A0A067JL77"/>
<reference evidence="1 2" key="1">
    <citation type="journal article" date="2014" name="PLoS ONE">
        <title>Global Analysis of Gene Expression Profiles in Physic Nut (Jatropha curcas L.) Seedlings Exposed to Salt Stress.</title>
        <authorList>
            <person name="Zhang L."/>
            <person name="Zhang C."/>
            <person name="Wu P."/>
            <person name="Chen Y."/>
            <person name="Li M."/>
            <person name="Jiang H."/>
            <person name="Wu G."/>
        </authorList>
    </citation>
    <scope>NUCLEOTIDE SEQUENCE [LARGE SCALE GENOMIC DNA]</scope>
    <source>
        <strain evidence="2">cv. GZQX0401</strain>
        <tissue evidence="1">Young leaves</tissue>
    </source>
</reference>
<keyword evidence="2" id="KW-1185">Reference proteome</keyword>
<protein>
    <submittedName>
        <fullName evidence="1">Uncharacterized protein</fullName>
    </submittedName>
</protein>
<sequence>MANAATAGDSIGKSRRNSLLDLRATAALFGRLQLRLVNGEAPIPRSLPFPAGAAS</sequence>
<evidence type="ECO:0000313" key="1">
    <source>
        <dbReference type="EMBL" id="KDP24716.1"/>
    </source>
</evidence>
<dbReference type="Proteomes" id="UP000027138">
    <property type="component" value="Unassembled WGS sequence"/>
</dbReference>
<evidence type="ECO:0000313" key="2">
    <source>
        <dbReference type="Proteomes" id="UP000027138"/>
    </source>
</evidence>
<dbReference type="EMBL" id="KK915084">
    <property type="protein sequence ID" value="KDP24716.1"/>
    <property type="molecule type" value="Genomic_DNA"/>
</dbReference>